<dbReference type="SUPFAM" id="SSF48403">
    <property type="entry name" value="Ankyrin repeat"/>
    <property type="match status" value="1"/>
</dbReference>
<accession>A0ABD3NCW4</accession>
<feature type="domain" description="ACB" evidence="7">
    <location>
        <begin position="59"/>
        <end position="151"/>
    </location>
</feature>
<dbReference type="PROSITE" id="PS50297">
    <property type="entry name" value="ANK_REP_REGION"/>
    <property type="match status" value="1"/>
</dbReference>
<dbReference type="Pfam" id="PF00887">
    <property type="entry name" value="ACBP"/>
    <property type="match status" value="1"/>
</dbReference>
<dbReference type="PROSITE" id="PS50088">
    <property type="entry name" value="ANK_REPEAT"/>
    <property type="match status" value="2"/>
</dbReference>
<keyword evidence="3" id="KW-0446">Lipid-binding</keyword>
<evidence type="ECO:0000256" key="6">
    <source>
        <dbReference type="SAM" id="Phobius"/>
    </source>
</evidence>
<dbReference type="SMART" id="SM00248">
    <property type="entry name" value="ANK"/>
    <property type="match status" value="2"/>
</dbReference>
<comment type="caution">
    <text evidence="8">The sequence shown here is derived from an EMBL/GenBank/DDBJ whole genome shotgun (WGS) entry which is preliminary data.</text>
</comment>
<dbReference type="InterPro" id="IPR035984">
    <property type="entry name" value="Acyl-CoA-binding_sf"/>
</dbReference>
<keyword evidence="1" id="KW-0677">Repeat</keyword>
<keyword evidence="6" id="KW-0472">Membrane</keyword>
<feature type="repeat" description="ANK" evidence="4">
    <location>
        <begin position="302"/>
        <end position="335"/>
    </location>
</feature>
<evidence type="ECO:0000256" key="2">
    <source>
        <dbReference type="ARBA" id="ARBA00023043"/>
    </source>
</evidence>
<protein>
    <recommendedName>
        <fullName evidence="7">ACB domain-containing protein</fullName>
    </recommendedName>
</protein>
<organism evidence="8 9">
    <name type="scientific">Discostella pseudostelligera</name>
    <dbReference type="NCBI Taxonomy" id="259834"/>
    <lineage>
        <taxon>Eukaryota</taxon>
        <taxon>Sar</taxon>
        <taxon>Stramenopiles</taxon>
        <taxon>Ochrophyta</taxon>
        <taxon>Bacillariophyta</taxon>
        <taxon>Coscinodiscophyceae</taxon>
        <taxon>Thalassiosirophycidae</taxon>
        <taxon>Stephanodiscales</taxon>
        <taxon>Stephanodiscaceae</taxon>
        <taxon>Discostella</taxon>
    </lineage>
</organism>
<dbReference type="GO" id="GO:0008289">
    <property type="term" value="F:lipid binding"/>
    <property type="evidence" value="ECO:0007669"/>
    <property type="project" value="UniProtKB-KW"/>
</dbReference>
<evidence type="ECO:0000313" key="8">
    <source>
        <dbReference type="EMBL" id="KAL3772492.1"/>
    </source>
</evidence>
<dbReference type="PANTHER" id="PTHR24119">
    <property type="entry name" value="ACYL-COA-BINDING DOMAIN-CONTAINING PROTEIN 6"/>
    <property type="match status" value="1"/>
</dbReference>
<dbReference type="PROSITE" id="PS51228">
    <property type="entry name" value="ACB_2"/>
    <property type="match status" value="1"/>
</dbReference>
<sequence>MHPHRRHRVWMAGGALALAAVTLFWYRKYSRRRRNLGDDDLIFGEDDDDDFDKEPDEELQRVFNEAAQVARSSSFPGNGGVLDDRDQLMLYGLYKQATEGNRNEDRGAPSKFNVVAHAKYNSWGKFKGLPKRFAMQKYCEVVYHFANGGDSAFNNNNSNNSSSTNNDNSDIVYDDDDDDSHGDIDEDGYPNNTNGGDEYSEAAGIPGGMGHRPSTLSGGEIEGKPSQDGGYSSSIATSVRLRNAAIANDVAALQKAIQDGCDIDAADDDGQTALHFAADRKSLDCLLILVDAGANVNAVDCDGFGVLQIALSSGLGVESIRILLEAGADPDACDEDGESPRSWVSEEGNVELIDLFAVFPATTD</sequence>
<evidence type="ECO:0000256" key="5">
    <source>
        <dbReference type="SAM" id="MobiDB-lite"/>
    </source>
</evidence>
<dbReference type="PANTHER" id="PTHR24119:SF0">
    <property type="entry name" value="ACYL-COA-BINDING DOMAIN-CONTAINING PROTEIN 6"/>
    <property type="match status" value="1"/>
</dbReference>
<dbReference type="Pfam" id="PF12796">
    <property type="entry name" value="Ank_2"/>
    <property type="match status" value="1"/>
</dbReference>
<dbReference type="InterPro" id="IPR036770">
    <property type="entry name" value="Ankyrin_rpt-contain_sf"/>
</dbReference>
<dbReference type="InterPro" id="IPR002110">
    <property type="entry name" value="Ankyrin_rpt"/>
</dbReference>
<reference evidence="8 9" key="1">
    <citation type="submission" date="2024-10" db="EMBL/GenBank/DDBJ databases">
        <title>Updated reference genomes for cyclostephanoid diatoms.</title>
        <authorList>
            <person name="Roberts W.R."/>
            <person name="Alverson A.J."/>
        </authorList>
    </citation>
    <scope>NUCLEOTIDE SEQUENCE [LARGE SCALE GENOMIC DNA]</scope>
    <source>
        <strain evidence="8 9">AJA232-27</strain>
    </source>
</reference>
<dbReference type="AlphaFoldDB" id="A0ABD3NCW4"/>
<dbReference type="SUPFAM" id="SSF47027">
    <property type="entry name" value="Acyl-CoA binding protein"/>
    <property type="match status" value="1"/>
</dbReference>
<evidence type="ECO:0000259" key="7">
    <source>
        <dbReference type="PROSITE" id="PS51228"/>
    </source>
</evidence>
<dbReference type="InterPro" id="IPR014352">
    <property type="entry name" value="FERM/acyl-CoA-bd_prot_sf"/>
</dbReference>
<keyword evidence="6" id="KW-1133">Transmembrane helix</keyword>
<gene>
    <name evidence="8" type="ORF">ACHAWU_000054</name>
</gene>
<feature type="transmembrane region" description="Helical" evidence="6">
    <location>
        <begin position="9"/>
        <end position="26"/>
    </location>
</feature>
<feature type="repeat" description="ANK" evidence="4">
    <location>
        <begin position="269"/>
        <end position="301"/>
    </location>
</feature>
<dbReference type="EMBL" id="JALLBG020000010">
    <property type="protein sequence ID" value="KAL3772492.1"/>
    <property type="molecule type" value="Genomic_DNA"/>
</dbReference>
<evidence type="ECO:0000256" key="4">
    <source>
        <dbReference type="PROSITE-ProRule" id="PRU00023"/>
    </source>
</evidence>
<keyword evidence="9" id="KW-1185">Reference proteome</keyword>
<dbReference type="InterPro" id="IPR000582">
    <property type="entry name" value="Acyl-CoA-binding_protein"/>
</dbReference>
<feature type="compositionally biased region" description="Acidic residues" evidence="5">
    <location>
        <begin position="172"/>
        <end position="188"/>
    </location>
</feature>
<dbReference type="Gene3D" id="1.25.40.20">
    <property type="entry name" value="Ankyrin repeat-containing domain"/>
    <property type="match status" value="1"/>
</dbReference>
<evidence type="ECO:0000256" key="1">
    <source>
        <dbReference type="ARBA" id="ARBA00022737"/>
    </source>
</evidence>
<feature type="region of interest" description="Disordered" evidence="5">
    <location>
        <begin position="155"/>
        <end position="231"/>
    </location>
</feature>
<evidence type="ECO:0000256" key="3">
    <source>
        <dbReference type="ARBA" id="ARBA00023121"/>
    </source>
</evidence>
<proteinExistence type="predicted"/>
<evidence type="ECO:0000313" key="9">
    <source>
        <dbReference type="Proteomes" id="UP001530293"/>
    </source>
</evidence>
<dbReference type="Gene3D" id="1.20.80.10">
    <property type="match status" value="1"/>
</dbReference>
<feature type="compositionally biased region" description="Low complexity" evidence="5">
    <location>
        <begin position="155"/>
        <end position="171"/>
    </location>
</feature>
<dbReference type="Proteomes" id="UP001530293">
    <property type="component" value="Unassembled WGS sequence"/>
</dbReference>
<keyword evidence="6" id="KW-0812">Transmembrane</keyword>
<name>A0ABD3NCW4_9STRA</name>
<keyword evidence="2 4" id="KW-0040">ANK repeat</keyword>